<dbReference type="EMBL" id="WBMP01000005">
    <property type="protein sequence ID" value="KAE8546126.1"/>
    <property type="molecule type" value="Genomic_DNA"/>
</dbReference>
<dbReference type="RefSeq" id="WP_153740363.1">
    <property type="nucleotide sequence ID" value="NZ_WBMP01000005.1"/>
</dbReference>
<evidence type="ECO:0000313" key="2">
    <source>
        <dbReference type="Proteomes" id="UP000469950"/>
    </source>
</evidence>
<protein>
    <submittedName>
        <fullName evidence="1">Uncharacterized protein</fullName>
    </submittedName>
</protein>
<name>A0A833N8W6_MARNT</name>
<proteinExistence type="predicted"/>
<dbReference type="AlphaFoldDB" id="A0A833N8W6"/>
<gene>
    <name evidence="1" type="ORF">F6453_1372</name>
</gene>
<sequence length="88" mass="9868">MSNYVVNIKPPGIQEASGPVTTTEGQEVWLNSSSLLPPVDCPLMVEVEGVNCLVAARRTRFISKKTDNMEYQIFTGQTIHGRLRWTYP</sequence>
<dbReference type="Proteomes" id="UP000469950">
    <property type="component" value="Unassembled WGS sequence"/>
</dbReference>
<organism evidence="1 2">
    <name type="scientific">Marinobacter nauticus</name>
    <name type="common">Marinobacter hydrocarbonoclasticus</name>
    <name type="synonym">Marinobacter aquaeolei</name>
    <dbReference type="NCBI Taxonomy" id="2743"/>
    <lineage>
        <taxon>Bacteria</taxon>
        <taxon>Pseudomonadati</taxon>
        <taxon>Pseudomonadota</taxon>
        <taxon>Gammaproteobacteria</taxon>
        <taxon>Pseudomonadales</taxon>
        <taxon>Marinobacteraceae</taxon>
        <taxon>Marinobacter</taxon>
    </lineage>
</organism>
<evidence type="ECO:0000313" key="1">
    <source>
        <dbReference type="EMBL" id="KAE8546126.1"/>
    </source>
</evidence>
<reference evidence="1 2" key="1">
    <citation type="submission" date="2019-10" db="EMBL/GenBank/DDBJ databases">
        <title>Draft genome sequence of Marinobacter hydrocarbonoclasticus NCT7M from the microbiome of the marine copepod.</title>
        <authorList>
            <person name="Nuttall R."/>
            <person name="Sharma G."/>
            <person name="Moisander P."/>
        </authorList>
    </citation>
    <scope>NUCLEOTIDE SEQUENCE [LARGE SCALE GENOMIC DNA]</scope>
    <source>
        <strain evidence="1 2">NCT7M</strain>
    </source>
</reference>
<comment type="caution">
    <text evidence="1">The sequence shown here is derived from an EMBL/GenBank/DDBJ whole genome shotgun (WGS) entry which is preliminary data.</text>
</comment>
<accession>A0A833N8W6</accession>